<evidence type="ECO:0000313" key="8">
    <source>
        <dbReference type="Proteomes" id="UP001067708"/>
    </source>
</evidence>
<dbReference type="InterPro" id="IPR027417">
    <property type="entry name" value="P-loop_NTPase"/>
</dbReference>
<dbReference type="Pfam" id="PF25601">
    <property type="entry name" value="AAA_lid_14"/>
    <property type="match status" value="1"/>
</dbReference>
<dbReference type="Gene3D" id="3.40.50.300">
    <property type="entry name" value="P-loop containing nucleotide triphosphate hydrolases"/>
    <property type="match status" value="1"/>
</dbReference>
<proteinExistence type="predicted"/>
<feature type="domain" description="Sigma-54 factor interaction" evidence="6">
    <location>
        <begin position="311"/>
        <end position="540"/>
    </location>
</feature>
<dbReference type="SMART" id="SM00382">
    <property type="entry name" value="AAA"/>
    <property type="match status" value="1"/>
</dbReference>
<evidence type="ECO:0000256" key="3">
    <source>
        <dbReference type="ARBA" id="ARBA00023015"/>
    </source>
</evidence>
<dbReference type="EMBL" id="JAPTNG010000012">
    <property type="protein sequence ID" value="MCZ0832241.1"/>
    <property type="molecule type" value="Genomic_DNA"/>
</dbReference>
<dbReference type="InterPro" id="IPR002078">
    <property type="entry name" value="Sigma_54_int"/>
</dbReference>
<evidence type="ECO:0000313" key="7">
    <source>
        <dbReference type="EMBL" id="MCZ0832241.1"/>
    </source>
</evidence>
<dbReference type="PROSITE" id="PS00676">
    <property type="entry name" value="SIGMA54_INTERACT_2"/>
    <property type="match status" value="1"/>
</dbReference>
<dbReference type="SUPFAM" id="SSF51621">
    <property type="entry name" value="Phosphoenolpyruvate/pyruvate domain"/>
    <property type="match status" value="1"/>
</dbReference>
<keyword evidence="1" id="KW-0547">Nucleotide-binding</keyword>
<dbReference type="Gene3D" id="1.10.8.60">
    <property type="match status" value="1"/>
</dbReference>
<keyword evidence="3" id="KW-0805">Transcription regulation</keyword>
<dbReference type="PROSITE" id="PS50045">
    <property type="entry name" value="SIGMA54_INTERACT_4"/>
    <property type="match status" value="1"/>
</dbReference>
<dbReference type="InterPro" id="IPR025943">
    <property type="entry name" value="Sigma_54_int_dom_ATP-bd_2"/>
</dbReference>
<dbReference type="InterPro" id="IPR009057">
    <property type="entry name" value="Homeodomain-like_sf"/>
</dbReference>
<dbReference type="SUPFAM" id="SSF52540">
    <property type="entry name" value="P-loop containing nucleoside triphosphate hydrolases"/>
    <property type="match status" value="1"/>
</dbReference>
<dbReference type="PANTHER" id="PTHR32071:SF57">
    <property type="entry name" value="C4-DICARBOXYLATE TRANSPORT TRANSCRIPTIONAL REGULATORY PROTEIN DCTD"/>
    <property type="match status" value="1"/>
</dbReference>
<dbReference type="SUPFAM" id="SSF46689">
    <property type="entry name" value="Homeodomain-like"/>
    <property type="match status" value="1"/>
</dbReference>
<comment type="caution">
    <text evidence="7">The sequence shown here is derived from an EMBL/GenBank/DDBJ whole genome shotgun (WGS) entry which is preliminary data.</text>
</comment>
<keyword evidence="8" id="KW-1185">Reference proteome</keyword>
<dbReference type="InterPro" id="IPR002197">
    <property type="entry name" value="HTH_Fis"/>
</dbReference>
<evidence type="ECO:0000256" key="2">
    <source>
        <dbReference type="ARBA" id="ARBA00022840"/>
    </source>
</evidence>
<evidence type="ECO:0000256" key="1">
    <source>
        <dbReference type="ARBA" id="ARBA00022741"/>
    </source>
</evidence>
<keyword evidence="2" id="KW-0067">ATP-binding</keyword>
<gene>
    <name evidence="7" type="ORF">O0535_15965</name>
</gene>
<dbReference type="InterPro" id="IPR003593">
    <property type="entry name" value="AAA+_ATPase"/>
</dbReference>
<dbReference type="PROSITE" id="PS00688">
    <property type="entry name" value="SIGMA54_INTERACT_3"/>
    <property type="match status" value="1"/>
</dbReference>
<sequence length="628" mass="69737">MLLLQIEAYIRLEEILLQVKDQVRSMLTQHLQQNKPLIGVAAGSGSSAKQAIAGGADFLLALNAGQFRSAGVSTLGCLLPFGNSNTTVMSFGLREILPHALHTPVIFGACATDPTIDHQRLLEQIRQSGFHGVNNFPSVGLIDGTFRDALEAEGLGFEHEVSFLAEASRQGLFTVAFVFNEEQATLMAQAQVDMICAHLGWTLGGETGVRHSMTLEEGVLLANGIFQAAQNVNPTCFHFVYGGPITSPEDAVIFYKQTSAIGMIGGSSFERLPTESSIKKVTDQFKNYASLEEENLYLKKELQKKLGFDEIVGKSRPMQEIYALVKKVANKNVNVLVHGESGTGKELIVRSLHHNSDRYNQAFVKINCAALPETLLESELFGHEKGAFTGAIQQRLGRFELADKGTLFLDEIGEMSLSTQAKLLRVIQQQEFERVGGSTTIKVDVRIVCATNVNLREAVEQGRFREDLYYRLNVVSIQTVPLRDHKEDIPLLISHFIQRINQKFHCEIQSVTPAALDAMLNYDWPGNVRELENTLERAAILSHSSIIGLSSLPPALQQHIQLHEQTNRAVYAQDVPYTSPQSIESIEKQYILDTLAHCSWNRTKAAEQLGITRRTLYNKLKKYHIQVP</sequence>
<dbReference type="Gene3D" id="3.20.20.70">
    <property type="entry name" value="Aldolase class I"/>
    <property type="match status" value="1"/>
</dbReference>
<evidence type="ECO:0000256" key="5">
    <source>
        <dbReference type="ARBA" id="ARBA00023163"/>
    </source>
</evidence>
<accession>A0ABT4HZK1</accession>
<dbReference type="InterPro" id="IPR058031">
    <property type="entry name" value="AAA_lid_NorR"/>
</dbReference>
<protein>
    <submittedName>
        <fullName evidence="7">Phosphoenolpyruvate hydrolase family protein</fullName>
    </submittedName>
</protein>
<dbReference type="Pfam" id="PF09370">
    <property type="entry name" value="PEP_hydrolase"/>
    <property type="match status" value="1"/>
</dbReference>
<dbReference type="PROSITE" id="PS00675">
    <property type="entry name" value="SIGMA54_INTERACT_1"/>
    <property type="match status" value="1"/>
</dbReference>
<dbReference type="GO" id="GO:0016787">
    <property type="term" value="F:hydrolase activity"/>
    <property type="evidence" value="ECO:0007669"/>
    <property type="project" value="UniProtKB-KW"/>
</dbReference>
<dbReference type="CDD" id="cd00009">
    <property type="entry name" value="AAA"/>
    <property type="match status" value="1"/>
</dbReference>
<dbReference type="InterPro" id="IPR009215">
    <property type="entry name" value="TIM-br_IGPS-like"/>
</dbReference>
<evidence type="ECO:0000256" key="4">
    <source>
        <dbReference type="ARBA" id="ARBA00023125"/>
    </source>
</evidence>
<dbReference type="Proteomes" id="UP001067708">
    <property type="component" value="Unassembled WGS sequence"/>
</dbReference>
<evidence type="ECO:0000259" key="6">
    <source>
        <dbReference type="PROSITE" id="PS50045"/>
    </source>
</evidence>
<keyword evidence="4" id="KW-0238">DNA-binding</keyword>
<organism evidence="7 8">
    <name type="scientific">Brevibacillus halotolerans</name>
    <dbReference type="NCBI Taxonomy" id="1507437"/>
    <lineage>
        <taxon>Bacteria</taxon>
        <taxon>Bacillati</taxon>
        <taxon>Bacillota</taxon>
        <taxon>Bacilli</taxon>
        <taxon>Bacillales</taxon>
        <taxon>Paenibacillaceae</taxon>
        <taxon>Brevibacillus</taxon>
    </lineage>
</organism>
<dbReference type="Pfam" id="PF02954">
    <property type="entry name" value="HTH_8"/>
    <property type="match status" value="1"/>
</dbReference>
<dbReference type="InterPro" id="IPR013785">
    <property type="entry name" value="Aldolase_TIM"/>
</dbReference>
<dbReference type="Pfam" id="PF00158">
    <property type="entry name" value="Sigma54_activat"/>
    <property type="match status" value="1"/>
</dbReference>
<dbReference type="PANTHER" id="PTHR32071">
    <property type="entry name" value="TRANSCRIPTIONAL REGULATORY PROTEIN"/>
    <property type="match status" value="1"/>
</dbReference>
<keyword evidence="5" id="KW-0804">Transcription</keyword>
<dbReference type="InterPro" id="IPR025662">
    <property type="entry name" value="Sigma_54_int_dom_ATP-bd_1"/>
</dbReference>
<dbReference type="InterPro" id="IPR025944">
    <property type="entry name" value="Sigma_54_int_dom_CS"/>
</dbReference>
<dbReference type="InterPro" id="IPR015813">
    <property type="entry name" value="Pyrv/PenolPyrv_kinase-like_dom"/>
</dbReference>
<dbReference type="PRINTS" id="PR01590">
    <property type="entry name" value="HTHFIS"/>
</dbReference>
<keyword evidence="7" id="KW-0378">Hydrolase</keyword>
<reference evidence="7" key="1">
    <citation type="submission" date="2022-09" db="EMBL/GenBank/DDBJ databases">
        <title>Genome analysis and characterization of larvicidal activity of Brevibacillus strains.</title>
        <authorList>
            <person name="Patrusheva E.V."/>
            <person name="Izotova A.O."/>
            <person name="Toshchakov S.V."/>
            <person name="Sineoky S.P."/>
        </authorList>
    </citation>
    <scope>NUCLEOTIDE SEQUENCE</scope>
    <source>
        <strain evidence="7">VKPM_B-13244</strain>
    </source>
</reference>
<dbReference type="Gene3D" id="1.10.10.60">
    <property type="entry name" value="Homeodomain-like"/>
    <property type="match status" value="1"/>
</dbReference>
<name>A0ABT4HZK1_9BACL</name>